<feature type="non-terminal residue" evidence="2">
    <location>
        <position position="1"/>
    </location>
</feature>
<evidence type="ECO:0000313" key="1">
    <source>
        <dbReference type="EMBL" id="CAF1550882.1"/>
    </source>
</evidence>
<organism evidence="2 3">
    <name type="scientific">Didymodactylos carnosus</name>
    <dbReference type="NCBI Taxonomy" id="1234261"/>
    <lineage>
        <taxon>Eukaryota</taxon>
        <taxon>Metazoa</taxon>
        <taxon>Spiralia</taxon>
        <taxon>Gnathifera</taxon>
        <taxon>Rotifera</taxon>
        <taxon>Eurotatoria</taxon>
        <taxon>Bdelloidea</taxon>
        <taxon>Philodinida</taxon>
        <taxon>Philodinidae</taxon>
        <taxon>Didymodactylos</taxon>
    </lineage>
</organism>
<dbReference type="Proteomes" id="UP000682733">
    <property type="component" value="Unassembled WGS sequence"/>
</dbReference>
<comment type="caution">
    <text evidence="2">The sequence shown here is derived from an EMBL/GenBank/DDBJ whole genome shotgun (WGS) entry which is preliminary data.</text>
</comment>
<dbReference type="EMBL" id="CAJNOK010040398">
    <property type="protein sequence ID" value="CAF1550882.1"/>
    <property type="molecule type" value="Genomic_DNA"/>
</dbReference>
<proteinExistence type="predicted"/>
<name>A0A8S2UWE6_9BILA</name>
<dbReference type="AlphaFoldDB" id="A0A8S2UWE6"/>
<accession>A0A8S2UWE6</accession>
<reference evidence="2" key="1">
    <citation type="submission" date="2021-02" db="EMBL/GenBank/DDBJ databases">
        <authorList>
            <person name="Nowell W R."/>
        </authorList>
    </citation>
    <scope>NUCLEOTIDE SEQUENCE</scope>
</reference>
<protein>
    <submittedName>
        <fullName evidence="2">Uncharacterized protein</fullName>
    </submittedName>
</protein>
<dbReference type="EMBL" id="CAJOBA010062865">
    <property type="protein sequence ID" value="CAF4341025.1"/>
    <property type="molecule type" value="Genomic_DNA"/>
</dbReference>
<gene>
    <name evidence="1" type="ORF">OVA965_LOCUS39287</name>
    <name evidence="2" type="ORF">TMI583_LOCUS40573</name>
</gene>
<evidence type="ECO:0000313" key="2">
    <source>
        <dbReference type="EMBL" id="CAF4341025.1"/>
    </source>
</evidence>
<sequence length="163" mass="18637">YEVRNTGFRISYFVLQKYGEVQKSTKKYQEVRRSTEKYRTIPTSRSTGEAPSQYMFSTSMAATPHITLLEILTSTPEVSTHEITSPEIWTSTPDTSEAFEGTTEFLSSEQPSLSVTLFSQETTSSQIWTLTSKAYQPFEATTEYWSSEQQFIPSSFLTMKRNV</sequence>
<evidence type="ECO:0000313" key="3">
    <source>
        <dbReference type="Proteomes" id="UP000682733"/>
    </source>
</evidence>
<dbReference type="Proteomes" id="UP000677228">
    <property type="component" value="Unassembled WGS sequence"/>
</dbReference>